<evidence type="ECO:0000313" key="1">
    <source>
        <dbReference type="EMBL" id="TGZ37832.1"/>
    </source>
</evidence>
<sequence>MRVRLLELTEHAHMAAGHVQCCYMSSAERHFFLPDSFVLCKNASIKPNCIDFCAEVAKLKNYPTTKHLGRFDLQITTERRRSYVMFDDEDNNGLVLCDKYLPVEVLIEIFCHADCQTLLRC</sequence>
<dbReference type="AlphaFoldDB" id="A0A4S2JNT4"/>
<keyword evidence="2" id="KW-1185">Reference proteome</keyword>
<evidence type="ECO:0000313" key="2">
    <source>
        <dbReference type="Proteomes" id="UP000310200"/>
    </source>
</evidence>
<protein>
    <submittedName>
        <fullName evidence="1">Uncharacterized protein</fullName>
    </submittedName>
</protein>
<dbReference type="EMBL" id="QBLH01003506">
    <property type="protein sequence ID" value="TGZ37832.1"/>
    <property type="molecule type" value="Genomic_DNA"/>
</dbReference>
<gene>
    <name evidence="1" type="ORF">DBV15_04798</name>
</gene>
<organism evidence="1 2">
    <name type="scientific">Temnothorax longispinosus</name>
    <dbReference type="NCBI Taxonomy" id="300112"/>
    <lineage>
        <taxon>Eukaryota</taxon>
        <taxon>Metazoa</taxon>
        <taxon>Ecdysozoa</taxon>
        <taxon>Arthropoda</taxon>
        <taxon>Hexapoda</taxon>
        <taxon>Insecta</taxon>
        <taxon>Pterygota</taxon>
        <taxon>Neoptera</taxon>
        <taxon>Endopterygota</taxon>
        <taxon>Hymenoptera</taxon>
        <taxon>Apocrita</taxon>
        <taxon>Aculeata</taxon>
        <taxon>Formicoidea</taxon>
        <taxon>Formicidae</taxon>
        <taxon>Myrmicinae</taxon>
        <taxon>Temnothorax</taxon>
    </lineage>
</organism>
<name>A0A4S2JNT4_9HYME</name>
<comment type="caution">
    <text evidence="1">The sequence shown here is derived from an EMBL/GenBank/DDBJ whole genome shotgun (WGS) entry which is preliminary data.</text>
</comment>
<proteinExistence type="predicted"/>
<reference evidence="1 2" key="1">
    <citation type="journal article" date="2019" name="Philos. Trans. R. Soc. Lond., B, Biol. Sci.">
        <title>Ant behaviour and brain gene expression of defending hosts depend on the ecological success of the intruding social parasite.</title>
        <authorList>
            <person name="Kaur R."/>
            <person name="Stoldt M."/>
            <person name="Jongepier E."/>
            <person name="Feldmeyer B."/>
            <person name="Menzel F."/>
            <person name="Bornberg-Bauer E."/>
            <person name="Foitzik S."/>
        </authorList>
    </citation>
    <scope>NUCLEOTIDE SEQUENCE [LARGE SCALE GENOMIC DNA]</scope>
    <source>
        <tissue evidence="1">Whole body</tissue>
    </source>
</reference>
<dbReference type="Proteomes" id="UP000310200">
    <property type="component" value="Unassembled WGS sequence"/>
</dbReference>
<accession>A0A4S2JNT4</accession>
<dbReference type="STRING" id="300112.A0A4S2JNT4"/>